<name>A0A8X6U664_NEPPI</name>
<dbReference type="Proteomes" id="UP000887013">
    <property type="component" value="Unassembled WGS sequence"/>
</dbReference>
<organism evidence="1 2">
    <name type="scientific">Nephila pilipes</name>
    <name type="common">Giant wood spider</name>
    <name type="synonym">Nephila maculata</name>
    <dbReference type="NCBI Taxonomy" id="299642"/>
    <lineage>
        <taxon>Eukaryota</taxon>
        <taxon>Metazoa</taxon>
        <taxon>Ecdysozoa</taxon>
        <taxon>Arthropoda</taxon>
        <taxon>Chelicerata</taxon>
        <taxon>Arachnida</taxon>
        <taxon>Araneae</taxon>
        <taxon>Araneomorphae</taxon>
        <taxon>Entelegynae</taxon>
        <taxon>Araneoidea</taxon>
        <taxon>Nephilidae</taxon>
        <taxon>Nephila</taxon>
    </lineage>
</organism>
<accession>A0A8X6U664</accession>
<keyword evidence="2" id="KW-1185">Reference proteome</keyword>
<reference evidence="1" key="1">
    <citation type="submission" date="2020-08" db="EMBL/GenBank/DDBJ databases">
        <title>Multicomponent nature underlies the extraordinary mechanical properties of spider dragline silk.</title>
        <authorList>
            <person name="Kono N."/>
            <person name="Nakamura H."/>
            <person name="Mori M."/>
            <person name="Yoshida Y."/>
            <person name="Ohtoshi R."/>
            <person name="Malay A.D."/>
            <person name="Moran D.A.P."/>
            <person name="Tomita M."/>
            <person name="Numata K."/>
            <person name="Arakawa K."/>
        </authorList>
    </citation>
    <scope>NUCLEOTIDE SEQUENCE</scope>
</reference>
<comment type="caution">
    <text evidence="1">The sequence shown here is derived from an EMBL/GenBank/DDBJ whole genome shotgun (WGS) entry which is preliminary data.</text>
</comment>
<dbReference type="AlphaFoldDB" id="A0A8X6U664"/>
<gene>
    <name evidence="1" type="ORF">NPIL_514761</name>
</gene>
<dbReference type="EMBL" id="BMAW01023816">
    <property type="protein sequence ID" value="GFT84681.1"/>
    <property type="molecule type" value="Genomic_DNA"/>
</dbReference>
<proteinExistence type="predicted"/>
<evidence type="ECO:0000313" key="1">
    <source>
        <dbReference type="EMBL" id="GFT84681.1"/>
    </source>
</evidence>
<sequence>MTLFPSFYLLSSKINVAYKKRFPDRSKEIPFDNSYIFHNRRNTKRKEKTSLSLSKKSYETSELLPTQNVSLITNSRKFYTAINSGTFFFFHFLVSVDQWLLFLTPPCAFGIRSVNHPHPPALAKVLLFAPSGEIGLSS</sequence>
<protein>
    <submittedName>
        <fullName evidence="1">Uncharacterized protein</fullName>
    </submittedName>
</protein>
<evidence type="ECO:0000313" key="2">
    <source>
        <dbReference type="Proteomes" id="UP000887013"/>
    </source>
</evidence>